<proteinExistence type="predicted"/>
<protein>
    <submittedName>
        <fullName evidence="5">LacI family transcriptional regulator</fullName>
    </submittedName>
</protein>
<accession>A0A151JFA1</accession>
<dbReference type="PANTHER" id="PTHR30146:SF67">
    <property type="entry name" value="HTH-TYPE TRANSCRIPTIONAL REGULATOR ASCG"/>
    <property type="match status" value="1"/>
</dbReference>
<dbReference type="Pfam" id="PF00356">
    <property type="entry name" value="LacI"/>
    <property type="match status" value="1"/>
</dbReference>
<dbReference type="SUPFAM" id="SSF47413">
    <property type="entry name" value="lambda repressor-like DNA-binding domains"/>
    <property type="match status" value="1"/>
</dbReference>
<dbReference type="CDD" id="cd01392">
    <property type="entry name" value="HTH_LacI"/>
    <property type="match status" value="1"/>
</dbReference>
<dbReference type="Pfam" id="PF13377">
    <property type="entry name" value="Peripla_BP_3"/>
    <property type="match status" value="1"/>
</dbReference>
<name>A0A151JFA1_9VIBR</name>
<keyword evidence="2" id="KW-0238">DNA-binding</keyword>
<dbReference type="InterPro" id="IPR010982">
    <property type="entry name" value="Lambda_DNA-bd_dom_sf"/>
</dbReference>
<dbReference type="EMBL" id="LOMK01000001">
    <property type="protein sequence ID" value="KYN24451.1"/>
    <property type="molecule type" value="Genomic_DNA"/>
</dbReference>
<dbReference type="InterPro" id="IPR046335">
    <property type="entry name" value="LacI/GalR-like_sensor"/>
</dbReference>
<feature type="domain" description="HTH lacI-type" evidence="4">
    <location>
        <begin position="2"/>
        <end position="56"/>
    </location>
</feature>
<dbReference type="PANTHER" id="PTHR30146">
    <property type="entry name" value="LACI-RELATED TRANSCRIPTIONAL REPRESSOR"/>
    <property type="match status" value="1"/>
</dbReference>
<keyword evidence="1" id="KW-0805">Transcription regulation</keyword>
<sequence length="334" mass="36181">MATITDVCALAGVSKATVSRVINGSEQVKPKTREAVHAAMRQLGYQPNTLAQALATNTSHSIGLVLPHFESSYFGSVLHHAEQETQKAGKKLLVVNSKNSAAGEREAVETLAAQRCDAVLLYSRHLSQDELVSLQQQIQRPLLILNRRLTSSHLYSFGLDQQQVTSLAMDHLLSLGHRQIACIASPLQSETGKIRFHGYQKALQAKGIEINTNLVIESNNTLSGGYDAMNELLQTDETFTAVFASNDDMALGAIRALYDHGKKVPSDIAVIGIDNEPAAAYAIPSLSTVSLPIVTLSKDATLCALKLANKETVPVEHRVYQSELVIRESTSKQG</sequence>
<dbReference type="PROSITE" id="PS50932">
    <property type="entry name" value="HTH_LACI_2"/>
    <property type="match status" value="1"/>
</dbReference>
<organism evidence="5 6">
    <name type="scientific">Vibrio cidicii</name>
    <dbReference type="NCBI Taxonomy" id="1763883"/>
    <lineage>
        <taxon>Bacteria</taxon>
        <taxon>Pseudomonadati</taxon>
        <taxon>Pseudomonadota</taxon>
        <taxon>Gammaproteobacteria</taxon>
        <taxon>Vibrionales</taxon>
        <taxon>Vibrionaceae</taxon>
        <taxon>Vibrio</taxon>
    </lineage>
</organism>
<dbReference type="PRINTS" id="PR00036">
    <property type="entry name" value="HTHLACI"/>
</dbReference>
<evidence type="ECO:0000256" key="1">
    <source>
        <dbReference type="ARBA" id="ARBA00023015"/>
    </source>
</evidence>
<dbReference type="GeneID" id="95677130"/>
<dbReference type="InterPro" id="IPR000843">
    <property type="entry name" value="HTH_LacI"/>
</dbReference>
<evidence type="ECO:0000256" key="3">
    <source>
        <dbReference type="ARBA" id="ARBA00023163"/>
    </source>
</evidence>
<comment type="caution">
    <text evidence="5">The sequence shown here is derived from an EMBL/GenBank/DDBJ whole genome shotgun (WGS) entry which is preliminary data.</text>
</comment>
<dbReference type="RefSeq" id="WP_061895406.1">
    <property type="nucleotide sequence ID" value="NZ_CP035921.1"/>
</dbReference>
<dbReference type="GO" id="GO:0003700">
    <property type="term" value="F:DNA-binding transcription factor activity"/>
    <property type="evidence" value="ECO:0007669"/>
    <property type="project" value="TreeGrafter"/>
</dbReference>
<dbReference type="InterPro" id="IPR028082">
    <property type="entry name" value="Peripla_BP_I"/>
</dbReference>
<evidence type="ECO:0000256" key="2">
    <source>
        <dbReference type="ARBA" id="ARBA00023125"/>
    </source>
</evidence>
<gene>
    <name evidence="5" type="ORF">AUQ44_00455</name>
</gene>
<dbReference type="Gene3D" id="3.40.50.2300">
    <property type="match status" value="2"/>
</dbReference>
<evidence type="ECO:0000259" key="4">
    <source>
        <dbReference type="PROSITE" id="PS50932"/>
    </source>
</evidence>
<dbReference type="AlphaFoldDB" id="A0A151JFA1"/>
<dbReference type="SUPFAM" id="SSF53822">
    <property type="entry name" value="Periplasmic binding protein-like I"/>
    <property type="match status" value="1"/>
</dbReference>
<evidence type="ECO:0000313" key="6">
    <source>
        <dbReference type="Proteomes" id="UP000075349"/>
    </source>
</evidence>
<dbReference type="CDD" id="cd06270">
    <property type="entry name" value="PBP1_GalS-like"/>
    <property type="match status" value="1"/>
</dbReference>
<reference evidence="6" key="1">
    <citation type="submission" date="2015-12" db="EMBL/GenBank/DDBJ databases">
        <authorList>
            <person name="Tarr C.L."/>
            <person name="Gladney L.M."/>
        </authorList>
    </citation>
    <scope>NUCLEOTIDE SEQUENCE [LARGE SCALE GENOMIC DNA]</scope>
    <source>
        <strain evidence="6">2756-81</strain>
    </source>
</reference>
<dbReference type="SMART" id="SM00354">
    <property type="entry name" value="HTH_LACI"/>
    <property type="match status" value="1"/>
</dbReference>
<dbReference type="Gene3D" id="1.10.260.40">
    <property type="entry name" value="lambda repressor-like DNA-binding domains"/>
    <property type="match status" value="1"/>
</dbReference>
<keyword evidence="3" id="KW-0804">Transcription</keyword>
<dbReference type="Proteomes" id="UP000075349">
    <property type="component" value="Unassembled WGS sequence"/>
</dbReference>
<evidence type="ECO:0000313" key="5">
    <source>
        <dbReference type="EMBL" id="KYN24451.1"/>
    </source>
</evidence>
<dbReference type="GO" id="GO:0000976">
    <property type="term" value="F:transcription cis-regulatory region binding"/>
    <property type="evidence" value="ECO:0007669"/>
    <property type="project" value="TreeGrafter"/>
</dbReference>